<keyword evidence="3" id="KW-1185">Reference proteome</keyword>
<name>A0A923FQU1_9PSED</name>
<evidence type="ECO:0000313" key="1">
    <source>
        <dbReference type="EMBL" id="MBC3395960.1"/>
    </source>
</evidence>
<dbReference type="RefSeq" id="WP_186634112.1">
    <property type="nucleotide sequence ID" value="NZ_JABWQX020000001.1"/>
</dbReference>
<gene>
    <name evidence="2" type="ORF">HU742_001120</name>
    <name evidence="1" type="ORF">HU742_12125</name>
</gene>
<reference evidence="1 3" key="1">
    <citation type="journal article" date="2020" name="Microorganisms">
        <title>Reliable Identification of Environmental Pseudomonas Isolates Using the rpoD Gene.</title>
        <authorList>
            <consortium name="The Broad Institute Genome Sequencing Platform"/>
            <person name="Girard L."/>
            <person name="Lood C."/>
            <person name="Rokni-Zadeh H."/>
            <person name="van Noort V."/>
            <person name="Lavigne R."/>
            <person name="De Mot R."/>
        </authorList>
    </citation>
    <scope>NUCLEOTIDE SEQUENCE</scope>
    <source>
        <strain evidence="1 3">SWRI102</strain>
    </source>
</reference>
<protein>
    <submittedName>
        <fullName evidence="1">Uncharacterized protein</fullName>
    </submittedName>
</protein>
<reference evidence="2" key="3">
    <citation type="submission" date="2021-06" db="EMBL/GenBank/DDBJ databases">
        <title>Updating the genus Pseudomonas: Description of 43 new species and partition of the Pseudomonas putida group.</title>
        <authorList>
            <person name="Girard L."/>
            <person name="Lood C."/>
            <person name="Vandamme P."/>
            <person name="Rokni-Zadeh H."/>
            <person name="Van Noort V."/>
            <person name="Hofte M."/>
            <person name="Lavigne R."/>
            <person name="De Mot R."/>
        </authorList>
    </citation>
    <scope>NUCLEOTIDE SEQUENCE</scope>
    <source>
        <strain evidence="2">SWRI102</strain>
    </source>
</reference>
<evidence type="ECO:0000313" key="3">
    <source>
        <dbReference type="Proteomes" id="UP000659438"/>
    </source>
</evidence>
<reference evidence="1" key="2">
    <citation type="submission" date="2020-07" db="EMBL/GenBank/DDBJ databases">
        <authorList>
            <person name="Lood C."/>
            <person name="Girard L."/>
        </authorList>
    </citation>
    <scope>NUCLEOTIDE SEQUENCE</scope>
    <source>
        <strain evidence="1">SWRI102</strain>
    </source>
</reference>
<comment type="caution">
    <text evidence="1">The sequence shown here is derived from an EMBL/GenBank/DDBJ whole genome shotgun (WGS) entry which is preliminary data.</text>
</comment>
<organism evidence="1">
    <name type="scientific">Pseudomonas marvdashtae</name>
    <dbReference type="NCBI Taxonomy" id="2745500"/>
    <lineage>
        <taxon>Bacteria</taxon>
        <taxon>Pseudomonadati</taxon>
        <taxon>Pseudomonadota</taxon>
        <taxon>Gammaproteobacteria</taxon>
        <taxon>Pseudomonadales</taxon>
        <taxon>Pseudomonadaceae</taxon>
        <taxon>Pseudomonas</taxon>
    </lineage>
</organism>
<dbReference type="Proteomes" id="UP000659438">
    <property type="component" value="Unassembled WGS sequence"/>
</dbReference>
<dbReference type="AlphaFoldDB" id="A0A923FQU1"/>
<sequence>MSYQPCTTFEGATEVIKRNGWENGPGASKGELKTDGKNGYWSGQANMYVAEKVMPALHKVFDMVPGTPYWFSFDYRIVSAPSEFFYIKVTDPNRWVMASTPVETNTPVNQWLTGREFGSNMVPSAELWIGLSGPRHLEPFLIEFDNICVRERPMDSWPTATR</sequence>
<accession>A0A923FQU1</accession>
<dbReference type="EMBL" id="JABWQX010000003">
    <property type="protein sequence ID" value="MBC3395960.1"/>
    <property type="molecule type" value="Genomic_DNA"/>
</dbReference>
<evidence type="ECO:0000313" key="2">
    <source>
        <dbReference type="EMBL" id="MBV4549752.1"/>
    </source>
</evidence>
<proteinExistence type="predicted"/>
<dbReference type="EMBL" id="JABWQX020000001">
    <property type="protein sequence ID" value="MBV4549752.1"/>
    <property type="molecule type" value="Genomic_DNA"/>
</dbReference>